<comment type="caution">
    <text evidence="5">The sequence shown here is derived from an EMBL/GenBank/DDBJ whole genome shotgun (WGS) entry which is preliminary data.</text>
</comment>
<keyword evidence="2" id="KW-0472">Membrane</keyword>
<evidence type="ECO:0000313" key="5">
    <source>
        <dbReference type="EMBL" id="MBG3876626.1"/>
    </source>
</evidence>
<feature type="transmembrane region" description="Helical" evidence="2">
    <location>
        <begin position="20"/>
        <end position="41"/>
    </location>
</feature>
<dbReference type="Gene3D" id="3.30.70.1450">
    <property type="entry name" value="Regulator of K+ conductance, C-terminal domain"/>
    <property type="match status" value="1"/>
</dbReference>
<feature type="transmembrane region" description="Helical" evidence="2">
    <location>
        <begin position="77"/>
        <end position="102"/>
    </location>
</feature>
<keyword evidence="6" id="KW-1185">Reference proteome</keyword>
<keyword evidence="2" id="KW-0812">Transmembrane</keyword>
<dbReference type="RefSeq" id="WP_196608748.1">
    <property type="nucleotide sequence ID" value="NZ_VRYY01000139.1"/>
</dbReference>
<dbReference type="InterPro" id="IPR006037">
    <property type="entry name" value="RCK_C"/>
</dbReference>
<dbReference type="EMBL" id="VRYY01000139">
    <property type="protein sequence ID" value="MBG3876626.1"/>
    <property type="molecule type" value="Genomic_DNA"/>
</dbReference>
<dbReference type="Pfam" id="PF07885">
    <property type="entry name" value="Ion_trans_2"/>
    <property type="match status" value="1"/>
</dbReference>
<dbReference type="InterPro" id="IPR003148">
    <property type="entry name" value="RCK_N"/>
</dbReference>
<dbReference type="Gene3D" id="1.10.287.70">
    <property type="match status" value="1"/>
</dbReference>
<dbReference type="PROSITE" id="PS51201">
    <property type="entry name" value="RCK_N"/>
    <property type="match status" value="1"/>
</dbReference>
<evidence type="ECO:0000259" key="4">
    <source>
        <dbReference type="PROSITE" id="PS51202"/>
    </source>
</evidence>
<dbReference type="Proteomes" id="UP001194469">
    <property type="component" value="Unassembled WGS sequence"/>
</dbReference>
<feature type="domain" description="RCK N-terminal" evidence="3">
    <location>
        <begin position="123"/>
        <end position="239"/>
    </location>
</feature>
<comment type="subcellular location">
    <subcellularLocation>
        <location evidence="1">Cell membrane</location>
        <topology evidence="1">Multi-pass membrane protein</topology>
    </subcellularLocation>
</comment>
<feature type="transmembrane region" description="Helical" evidence="2">
    <location>
        <begin position="47"/>
        <end position="65"/>
    </location>
</feature>
<dbReference type="GO" id="GO:0016491">
    <property type="term" value="F:oxidoreductase activity"/>
    <property type="evidence" value="ECO:0007669"/>
    <property type="project" value="UniProtKB-KW"/>
</dbReference>
<dbReference type="InterPro" id="IPR036721">
    <property type="entry name" value="RCK_C_sf"/>
</dbReference>
<organism evidence="5 6">
    <name type="scientific">Nitratidesulfovibrio oxamicus</name>
    <dbReference type="NCBI Taxonomy" id="32016"/>
    <lineage>
        <taxon>Bacteria</taxon>
        <taxon>Pseudomonadati</taxon>
        <taxon>Thermodesulfobacteriota</taxon>
        <taxon>Desulfovibrionia</taxon>
        <taxon>Desulfovibrionales</taxon>
        <taxon>Desulfovibrionaceae</taxon>
        <taxon>Nitratidesulfovibrio</taxon>
    </lineage>
</organism>
<proteinExistence type="predicted"/>
<dbReference type="Pfam" id="PF02080">
    <property type="entry name" value="TrkA_C"/>
    <property type="match status" value="1"/>
</dbReference>
<gene>
    <name evidence="5" type="ORF">FVW20_06195</name>
</gene>
<feature type="domain" description="RCK C-terminal" evidence="4">
    <location>
        <begin position="262"/>
        <end position="346"/>
    </location>
</feature>
<dbReference type="SUPFAM" id="SSF81324">
    <property type="entry name" value="Voltage-gated potassium channels"/>
    <property type="match status" value="1"/>
</dbReference>
<keyword evidence="5" id="KW-0406">Ion transport</keyword>
<dbReference type="GO" id="GO:0034220">
    <property type="term" value="P:monoatomic ion transmembrane transport"/>
    <property type="evidence" value="ECO:0007669"/>
    <property type="project" value="UniProtKB-KW"/>
</dbReference>
<evidence type="ECO:0000259" key="3">
    <source>
        <dbReference type="PROSITE" id="PS51201"/>
    </source>
</evidence>
<dbReference type="InterPro" id="IPR050721">
    <property type="entry name" value="Trk_Ktr_HKT_K-transport"/>
</dbReference>
<keyword evidence="5" id="KW-0560">Oxidoreductase</keyword>
<dbReference type="PANTHER" id="PTHR43833:SF9">
    <property type="entry name" value="POTASSIUM CHANNEL PROTEIN YUGO-RELATED"/>
    <property type="match status" value="1"/>
</dbReference>
<evidence type="ECO:0000256" key="2">
    <source>
        <dbReference type="SAM" id="Phobius"/>
    </source>
</evidence>
<dbReference type="PANTHER" id="PTHR43833">
    <property type="entry name" value="POTASSIUM CHANNEL PROTEIN 2-RELATED-RELATED"/>
    <property type="match status" value="1"/>
</dbReference>
<dbReference type="Pfam" id="PF02254">
    <property type="entry name" value="TrkA_N"/>
    <property type="match status" value="1"/>
</dbReference>
<dbReference type="Gene3D" id="3.40.50.720">
    <property type="entry name" value="NAD(P)-binding Rossmann-like Domain"/>
    <property type="match status" value="1"/>
</dbReference>
<dbReference type="InterPro" id="IPR013099">
    <property type="entry name" value="K_chnl_dom"/>
</dbReference>
<dbReference type="SUPFAM" id="SSF51735">
    <property type="entry name" value="NAD(P)-binding Rossmann-fold domains"/>
    <property type="match status" value="1"/>
</dbReference>
<accession>A0ABS0J2G8</accession>
<keyword evidence="2" id="KW-1133">Transmembrane helix</keyword>
<protein>
    <submittedName>
        <fullName evidence="5">Potassium channel protein</fullName>
    </submittedName>
</protein>
<keyword evidence="5" id="KW-0813">Transport</keyword>
<keyword evidence="5" id="KW-0407">Ion channel</keyword>
<dbReference type="InterPro" id="IPR036291">
    <property type="entry name" value="NAD(P)-bd_dom_sf"/>
</dbReference>
<sequence>MRQHPLIIKYHRLRTRLGAWGPLVVSQCTMLLVFASATWAYSHIEGWSLWDSFYMVVITLSTVGFQEVHPLSNPGRVLTTVLILTGVGNFAFILGAFSQLLVDGKLYKVLGRRRVLKTISSLRGHCVICGYGRIGSVVARELMQEGVPIVVVENDPVAVERLENDGIVHLAGDATSDDVLNACNIGHARALIAALSLDSANVYVVLSARQLNPDMTIIARAGDGSHIGKLQLAGADRVFLPHHLGGLRMAQSILRPTVTTFMELAHSKTDLNIQMEELTVGDASELAGKTLMASGIRQRFNLIVIGVKKPDGRMLFNPESTYELNPGDTLVTVGKPENFRQLQEIL</sequence>
<dbReference type="PROSITE" id="PS51202">
    <property type="entry name" value="RCK_C"/>
    <property type="match status" value="1"/>
</dbReference>
<name>A0ABS0J2G8_9BACT</name>
<reference evidence="5 6" key="1">
    <citation type="submission" date="2019-08" db="EMBL/GenBank/DDBJ databases">
        <authorList>
            <person name="Luo N."/>
        </authorList>
    </citation>
    <scope>NUCLEOTIDE SEQUENCE [LARGE SCALE GENOMIC DNA]</scope>
    <source>
        <strain evidence="5 6">NCIMB 9442</strain>
    </source>
</reference>
<evidence type="ECO:0000256" key="1">
    <source>
        <dbReference type="ARBA" id="ARBA00004651"/>
    </source>
</evidence>
<evidence type="ECO:0000313" key="6">
    <source>
        <dbReference type="Proteomes" id="UP001194469"/>
    </source>
</evidence>
<dbReference type="SUPFAM" id="SSF116726">
    <property type="entry name" value="TrkA C-terminal domain-like"/>
    <property type="match status" value="1"/>
</dbReference>